<gene>
    <name evidence="6" type="ORF">MG293_000826</name>
</gene>
<keyword evidence="1" id="KW-0677">Repeat</keyword>
<evidence type="ECO:0000256" key="4">
    <source>
        <dbReference type="SAM" id="MobiDB-lite"/>
    </source>
</evidence>
<evidence type="ECO:0000313" key="6">
    <source>
        <dbReference type="EMBL" id="KAI4548496.1"/>
    </source>
</evidence>
<dbReference type="Gene3D" id="6.10.250.1820">
    <property type="match status" value="1"/>
</dbReference>
<keyword evidence="3" id="KW-0175">Coiled coil</keyword>
<dbReference type="Proteomes" id="UP001214576">
    <property type="component" value="Unassembled WGS sequence"/>
</dbReference>
<feature type="compositionally biased region" description="Low complexity" evidence="4">
    <location>
        <begin position="354"/>
        <end position="364"/>
    </location>
</feature>
<dbReference type="GO" id="GO:0019901">
    <property type="term" value="F:protein kinase binding"/>
    <property type="evidence" value="ECO:0007669"/>
    <property type="project" value="InterPro"/>
</dbReference>
<accession>A0AAD4ULZ5</accession>
<feature type="compositionally biased region" description="Acidic residues" evidence="4">
    <location>
        <begin position="312"/>
        <end position="326"/>
    </location>
</feature>
<reference evidence="6" key="1">
    <citation type="submission" date="2022-03" db="EMBL/GenBank/DDBJ databases">
        <title>Genomic analyses of argali, domestic sheep and their hybrids provide insights into chromosomal evolution, heterosis and genetic basis of agronomic traits.</title>
        <authorList>
            <person name="Li M."/>
        </authorList>
    </citation>
    <scope>NUCLEOTIDE SEQUENCE</scope>
    <source>
        <strain evidence="6">CAU-MHL-2022a</strain>
        <tissue evidence="6">Skin</tissue>
    </source>
</reference>
<feature type="compositionally biased region" description="Basic residues" evidence="4">
    <location>
        <begin position="292"/>
        <end position="303"/>
    </location>
</feature>
<comment type="caution">
    <text evidence="6">The sequence shown here is derived from an EMBL/GenBank/DDBJ whole genome shotgun (WGS) entry which is preliminary data.</text>
</comment>
<dbReference type="GO" id="GO:0030018">
    <property type="term" value="C:Z disc"/>
    <property type="evidence" value="ECO:0007669"/>
    <property type="project" value="TreeGrafter"/>
</dbReference>
<evidence type="ECO:0000256" key="2">
    <source>
        <dbReference type="ARBA" id="ARBA00023043"/>
    </source>
</evidence>
<feature type="coiled-coil region" evidence="3">
    <location>
        <begin position="387"/>
        <end position="428"/>
    </location>
</feature>
<name>A0AAD4ULZ5_OVIAM</name>
<feature type="domain" description="cGMP-dependent protein kinase interacting" evidence="5">
    <location>
        <begin position="382"/>
        <end position="428"/>
    </location>
</feature>
<dbReference type="EMBL" id="JAKZEL010000001">
    <property type="protein sequence ID" value="KAI4548496.1"/>
    <property type="molecule type" value="Genomic_DNA"/>
</dbReference>
<keyword evidence="7" id="KW-1185">Reference proteome</keyword>
<dbReference type="PANTHER" id="PTHR24179:SF20">
    <property type="entry name" value="PROTEIN PHOSPHATASE 1 REGULATORY SUBUNIT 12A"/>
    <property type="match status" value="1"/>
</dbReference>
<dbReference type="InterPro" id="IPR031775">
    <property type="entry name" value="PRKG1_interact"/>
</dbReference>
<dbReference type="GO" id="GO:0031672">
    <property type="term" value="C:A band"/>
    <property type="evidence" value="ECO:0007669"/>
    <property type="project" value="TreeGrafter"/>
</dbReference>
<sequence>MQFPSLDWEDPLQEENGNAFQHSSLKNPMDREAWWGREVGYSPKCHKESDITEKLNMQHLLNAVIKTVPHMELEEWKELDWLISDNREFCLLTSTCNLSLGYKYPLAYAVGEGNDNPLQYSCLENPMGREAWICIPNKVFQTRSGNIFSSSSISDILLSRALRSLFSISNSDLEQENEEKEEKEKQDKEKQEEKKESETSREDEYKQKYSRTYDETYQRYRPVSTSSSTTPSSLLSTMSSSLYASSQLNRPNSLVGITSAYSRGLTKENEREGEKKEEEKEGEDKSQPKSIRERRRPREKRRSTGVSFWTQDSDENEQEQQSDTEEGSNKKEVQTDSISRYEVSSTSASDRYDSLLGRSGSYSYSEERKPYSSRLEKDDSTDFKKLYEQILAENEKLKAQLHDTNMELTDLKLQLEKATQRQERFADRWYNFIIMKI</sequence>
<dbReference type="GO" id="GO:0004857">
    <property type="term" value="F:enzyme inhibitor activity"/>
    <property type="evidence" value="ECO:0007669"/>
    <property type="project" value="TreeGrafter"/>
</dbReference>
<feature type="compositionally biased region" description="Basic and acidic residues" evidence="4">
    <location>
        <begin position="180"/>
        <end position="218"/>
    </location>
</feature>
<dbReference type="PANTHER" id="PTHR24179">
    <property type="entry name" value="PROTEIN PHOSPHATASE 1 REGULATORY SUBUNIT 12"/>
    <property type="match status" value="1"/>
</dbReference>
<evidence type="ECO:0000256" key="3">
    <source>
        <dbReference type="SAM" id="Coils"/>
    </source>
</evidence>
<dbReference type="InterPro" id="IPR051226">
    <property type="entry name" value="PP1_Regulatory_Subunit"/>
</dbReference>
<dbReference type="Pfam" id="PF15898">
    <property type="entry name" value="PRKG1_interact"/>
    <property type="match status" value="1"/>
</dbReference>
<keyword evidence="2" id="KW-0040">ANK repeat</keyword>
<proteinExistence type="predicted"/>
<feature type="compositionally biased region" description="Basic and acidic residues" evidence="4">
    <location>
        <begin position="265"/>
        <end position="291"/>
    </location>
</feature>
<dbReference type="AlphaFoldDB" id="A0AAD4ULZ5"/>
<evidence type="ECO:0000259" key="5">
    <source>
        <dbReference type="Pfam" id="PF15898"/>
    </source>
</evidence>
<organism evidence="6 7">
    <name type="scientific">Ovis ammon polii</name>
    <dbReference type="NCBI Taxonomy" id="230172"/>
    <lineage>
        <taxon>Eukaryota</taxon>
        <taxon>Metazoa</taxon>
        <taxon>Chordata</taxon>
        <taxon>Craniata</taxon>
        <taxon>Vertebrata</taxon>
        <taxon>Euteleostomi</taxon>
        <taxon>Mammalia</taxon>
        <taxon>Eutheria</taxon>
        <taxon>Laurasiatheria</taxon>
        <taxon>Artiodactyla</taxon>
        <taxon>Ruminantia</taxon>
        <taxon>Pecora</taxon>
        <taxon>Bovidae</taxon>
        <taxon>Caprinae</taxon>
        <taxon>Ovis</taxon>
    </lineage>
</organism>
<feature type="region of interest" description="Disordered" evidence="4">
    <location>
        <begin position="172"/>
        <end position="235"/>
    </location>
</feature>
<feature type="compositionally biased region" description="Polar residues" evidence="4">
    <location>
        <begin position="335"/>
        <end position="349"/>
    </location>
</feature>
<feature type="compositionally biased region" description="Basic and acidic residues" evidence="4">
    <location>
        <begin position="365"/>
        <end position="377"/>
    </location>
</feature>
<protein>
    <recommendedName>
        <fullName evidence="5">cGMP-dependent protein kinase interacting domain-containing protein</fullName>
    </recommendedName>
</protein>
<feature type="compositionally biased region" description="Low complexity" evidence="4">
    <location>
        <begin position="224"/>
        <end position="235"/>
    </location>
</feature>
<feature type="region of interest" description="Disordered" evidence="4">
    <location>
        <begin position="259"/>
        <end position="377"/>
    </location>
</feature>
<dbReference type="GO" id="GO:0019208">
    <property type="term" value="F:phosphatase regulator activity"/>
    <property type="evidence" value="ECO:0007669"/>
    <property type="project" value="TreeGrafter"/>
</dbReference>
<evidence type="ECO:0000256" key="1">
    <source>
        <dbReference type="ARBA" id="ARBA00022737"/>
    </source>
</evidence>
<evidence type="ECO:0000313" key="7">
    <source>
        <dbReference type="Proteomes" id="UP001214576"/>
    </source>
</evidence>